<evidence type="ECO:0000313" key="2">
    <source>
        <dbReference type="EMBL" id="GAA0170937.1"/>
    </source>
</evidence>
<feature type="domain" description="DUF676" evidence="1">
    <location>
        <begin position="69"/>
        <end position="288"/>
    </location>
</feature>
<reference evidence="2 3" key="1">
    <citation type="submission" date="2024-01" db="EMBL/GenBank/DDBJ databases">
        <title>The complete chloroplast genome sequence of Lithospermum erythrorhizon: insights into the phylogenetic relationship among Boraginaceae species and the maternal lineages of purple gromwells.</title>
        <authorList>
            <person name="Okada T."/>
            <person name="Watanabe K."/>
        </authorList>
    </citation>
    <scope>NUCLEOTIDE SEQUENCE [LARGE SCALE GENOMIC DNA]</scope>
</reference>
<dbReference type="InterPro" id="IPR007751">
    <property type="entry name" value="DUF676_lipase-like"/>
</dbReference>
<comment type="caution">
    <text evidence="2">The sequence shown here is derived from an EMBL/GenBank/DDBJ whole genome shotgun (WGS) entry which is preliminary data.</text>
</comment>
<dbReference type="InterPro" id="IPR044294">
    <property type="entry name" value="Lipase-like"/>
</dbReference>
<proteinExistence type="predicted"/>
<gene>
    <name evidence="2" type="ORF">LIER_25089</name>
</gene>
<evidence type="ECO:0000259" key="1">
    <source>
        <dbReference type="Pfam" id="PF05057"/>
    </source>
</evidence>
<dbReference type="FunFam" id="3.40.50.1820:FF:000180">
    <property type="entry name" value="Putative lipase ROG1"/>
    <property type="match status" value="1"/>
</dbReference>
<dbReference type="Proteomes" id="UP001454036">
    <property type="component" value="Unassembled WGS sequence"/>
</dbReference>
<name>A0AAV3R9C6_LITER</name>
<dbReference type="InterPro" id="IPR029058">
    <property type="entry name" value="AB_hydrolase_fold"/>
</dbReference>
<keyword evidence="3" id="KW-1185">Reference proteome</keyword>
<dbReference type="Pfam" id="PF05057">
    <property type="entry name" value="DUF676"/>
    <property type="match status" value="1"/>
</dbReference>
<organism evidence="2 3">
    <name type="scientific">Lithospermum erythrorhizon</name>
    <name type="common">Purple gromwell</name>
    <name type="synonym">Lithospermum officinale var. erythrorhizon</name>
    <dbReference type="NCBI Taxonomy" id="34254"/>
    <lineage>
        <taxon>Eukaryota</taxon>
        <taxon>Viridiplantae</taxon>
        <taxon>Streptophyta</taxon>
        <taxon>Embryophyta</taxon>
        <taxon>Tracheophyta</taxon>
        <taxon>Spermatophyta</taxon>
        <taxon>Magnoliopsida</taxon>
        <taxon>eudicotyledons</taxon>
        <taxon>Gunneridae</taxon>
        <taxon>Pentapetalae</taxon>
        <taxon>asterids</taxon>
        <taxon>lamiids</taxon>
        <taxon>Boraginales</taxon>
        <taxon>Boraginaceae</taxon>
        <taxon>Boraginoideae</taxon>
        <taxon>Lithospermeae</taxon>
        <taxon>Lithospermum</taxon>
    </lineage>
</organism>
<dbReference type="PANTHER" id="PTHR12482:SF4">
    <property type="entry name" value="ALPHA_BETA-HYDROLASES SUPERFAMILY PROTEIN"/>
    <property type="match status" value="1"/>
</dbReference>
<dbReference type="AlphaFoldDB" id="A0AAV3R9C6"/>
<evidence type="ECO:0000313" key="3">
    <source>
        <dbReference type="Proteomes" id="UP001454036"/>
    </source>
</evidence>
<dbReference type="Gene3D" id="3.40.50.1820">
    <property type="entry name" value="alpha/beta hydrolase"/>
    <property type="match status" value="1"/>
</dbReference>
<accession>A0AAV3R9C6</accession>
<protein>
    <recommendedName>
        <fullName evidence="1">DUF676 domain-containing protein</fullName>
    </recommendedName>
</protein>
<dbReference type="EMBL" id="BAABME010007459">
    <property type="protein sequence ID" value="GAA0170937.1"/>
    <property type="molecule type" value="Genomic_DNA"/>
</dbReference>
<dbReference type="PANTHER" id="PTHR12482">
    <property type="entry name" value="LIPASE ROG1-RELATED-RELATED"/>
    <property type="match status" value="1"/>
</dbReference>
<sequence length="399" mass="44751">MTTTSATTPTVPKLCHISRSTQRGVTNLKPRKKSMDFIRTMTGCFMMEVSDKSQKVVEIVKVNGAHKLPDHLVVMVNGIIGSASDWRYAAKEFVKSHPDNVIVHCSECNSSMLTFDGVDMMGERLAEEVVDVIKRLPGVKKISFVAHSLGGLVARYAIGRLYACDVLSCSTPAVENTSVEYQMSYEARIAGLEPMNFVTFATPHLGSRGHKQLPLLCGFPLLEKGATQTAHWIAGRSGKHLFLTDNDDGQRPLLIRMVNDDDNIKFMSALGSFKRRVAYANVNYDYVVGWGTSSIRHHLELQMLNHVEENQKYPHIVHAERGSTEIMKAGSSSSLGRIMTDMEEEMFRGLSQVPWERVDVSFRKSSQRFVAHNTIQVQNYWMNSDGADVVLHMIDHFRL</sequence>
<dbReference type="SUPFAM" id="SSF53474">
    <property type="entry name" value="alpha/beta-Hydrolases"/>
    <property type="match status" value="1"/>
</dbReference>